<dbReference type="SUPFAM" id="SSF55781">
    <property type="entry name" value="GAF domain-like"/>
    <property type="match status" value="1"/>
</dbReference>
<dbReference type="InterPro" id="IPR003018">
    <property type="entry name" value="GAF"/>
</dbReference>
<dbReference type="InterPro" id="IPR013656">
    <property type="entry name" value="PAS_4"/>
</dbReference>
<dbReference type="Pfam" id="PF08447">
    <property type="entry name" value="PAS_3"/>
    <property type="match status" value="3"/>
</dbReference>
<name>A0AA51RCR1_9BACT</name>
<dbReference type="CDD" id="cd00130">
    <property type="entry name" value="PAS"/>
    <property type="match status" value="7"/>
</dbReference>
<dbReference type="GO" id="GO:0000155">
    <property type="term" value="F:phosphorelay sensor kinase activity"/>
    <property type="evidence" value="ECO:0007669"/>
    <property type="project" value="InterPro"/>
</dbReference>
<dbReference type="GO" id="GO:0006355">
    <property type="term" value="P:regulation of DNA-templated transcription"/>
    <property type="evidence" value="ECO:0007669"/>
    <property type="project" value="InterPro"/>
</dbReference>
<dbReference type="SMART" id="SM00086">
    <property type="entry name" value="PAC"/>
    <property type="match status" value="8"/>
</dbReference>
<dbReference type="PROSITE" id="PS50109">
    <property type="entry name" value="HIS_KIN"/>
    <property type="match status" value="1"/>
</dbReference>
<dbReference type="SMART" id="SM00388">
    <property type="entry name" value="HisKA"/>
    <property type="match status" value="1"/>
</dbReference>
<dbReference type="PANTHER" id="PTHR43304">
    <property type="entry name" value="PHYTOCHROME-LIKE PROTEIN CPH1"/>
    <property type="match status" value="1"/>
</dbReference>
<dbReference type="KEGG" id="msaa:QYS49_32315"/>
<dbReference type="Pfam" id="PF13426">
    <property type="entry name" value="PAS_9"/>
    <property type="match status" value="2"/>
</dbReference>
<dbReference type="InterPro" id="IPR036097">
    <property type="entry name" value="HisK_dim/P_sf"/>
</dbReference>
<dbReference type="SUPFAM" id="SSF47384">
    <property type="entry name" value="Homodimeric domain of signal transducing histidine kinase"/>
    <property type="match status" value="1"/>
</dbReference>
<dbReference type="InterPro" id="IPR013767">
    <property type="entry name" value="PAS_fold"/>
</dbReference>
<dbReference type="Pfam" id="PF02518">
    <property type="entry name" value="HATPase_c"/>
    <property type="match status" value="1"/>
</dbReference>
<evidence type="ECO:0000256" key="3">
    <source>
        <dbReference type="ARBA" id="ARBA00022553"/>
    </source>
</evidence>
<dbReference type="InterPro" id="IPR036890">
    <property type="entry name" value="HATPase_C_sf"/>
</dbReference>
<dbReference type="Gene3D" id="3.30.565.10">
    <property type="entry name" value="Histidine kinase-like ATPase, C-terminal domain"/>
    <property type="match status" value="1"/>
</dbReference>
<keyword evidence="6" id="KW-0175">Coiled coil</keyword>
<dbReference type="NCBIfam" id="TIGR00229">
    <property type="entry name" value="sensory_box"/>
    <property type="match status" value="7"/>
</dbReference>
<dbReference type="InterPro" id="IPR000700">
    <property type="entry name" value="PAS-assoc_C"/>
</dbReference>
<dbReference type="SMART" id="SM00091">
    <property type="entry name" value="PAS"/>
    <property type="match status" value="7"/>
</dbReference>
<dbReference type="CDD" id="cd00082">
    <property type="entry name" value="HisKA"/>
    <property type="match status" value="1"/>
</dbReference>
<dbReference type="InterPro" id="IPR035965">
    <property type="entry name" value="PAS-like_dom_sf"/>
</dbReference>
<evidence type="ECO:0000259" key="8">
    <source>
        <dbReference type="PROSITE" id="PS50112"/>
    </source>
</evidence>
<dbReference type="SMART" id="SM00387">
    <property type="entry name" value="HATPase_c"/>
    <property type="match status" value="1"/>
</dbReference>
<proteinExistence type="predicted"/>
<keyword evidence="11" id="KW-1185">Reference proteome</keyword>
<feature type="domain" description="PAS" evidence="8">
    <location>
        <begin position="1146"/>
        <end position="1216"/>
    </location>
</feature>
<dbReference type="RefSeq" id="WP_308349913.1">
    <property type="nucleotide sequence ID" value="NZ_CP129971.1"/>
</dbReference>
<evidence type="ECO:0000256" key="5">
    <source>
        <dbReference type="ARBA" id="ARBA00022777"/>
    </source>
</evidence>
<dbReference type="Pfam" id="PF08448">
    <property type="entry name" value="PAS_4"/>
    <property type="match status" value="1"/>
</dbReference>
<evidence type="ECO:0000313" key="11">
    <source>
        <dbReference type="Proteomes" id="UP001230496"/>
    </source>
</evidence>
<dbReference type="Gene3D" id="1.10.287.130">
    <property type="match status" value="1"/>
</dbReference>
<dbReference type="Gene3D" id="2.10.70.100">
    <property type="match status" value="1"/>
</dbReference>
<keyword evidence="4" id="KW-0808">Transferase</keyword>
<dbReference type="Gene3D" id="3.30.450.20">
    <property type="entry name" value="PAS domain"/>
    <property type="match status" value="10"/>
</dbReference>
<feature type="domain" description="Histidine kinase" evidence="7">
    <location>
        <begin position="1417"/>
        <end position="1631"/>
    </location>
</feature>
<dbReference type="Proteomes" id="UP001230496">
    <property type="component" value="Chromosome"/>
</dbReference>
<dbReference type="InterPro" id="IPR052162">
    <property type="entry name" value="Sensor_kinase/Photoreceptor"/>
</dbReference>
<dbReference type="Pfam" id="PF00989">
    <property type="entry name" value="PAS"/>
    <property type="match status" value="1"/>
</dbReference>
<dbReference type="PRINTS" id="PR00344">
    <property type="entry name" value="BCTRLSENSOR"/>
</dbReference>
<evidence type="ECO:0000256" key="4">
    <source>
        <dbReference type="ARBA" id="ARBA00022679"/>
    </source>
</evidence>
<keyword evidence="3" id="KW-0597">Phosphoprotein</keyword>
<accession>A0AA51RCR1</accession>
<feature type="domain" description="PAC" evidence="9">
    <location>
        <begin position="1340"/>
        <end position="1392"/>
    </location>
</feature>
<dbReference type="EC" id="2.7.13.3" evidence="2"/>
<feature type="domain" description="PAS" evidence="8">
    <location>
        <begin position="1029"/>
        <end position="1099"/>
    </location>
</feature>
<sequence>MSKLNSENNNFLYFNPIPSWIYDLENFHVQDVNQAALDHYGYLREEFLNLNLTDLIPLTELEKVKKSHTELEEKDSNIFFGTIGHYKKNHELIQMEVSGLKIEYEGLNCMLVSCQDVTEKQNYIKRLKESEERLKAATAIANLGYWRLELDANTLSWTDEVYRIWGRERDSFELNYESFYQTIHPNDRRAFDEEQQDSFAGIKDHEIVHRILLPDGNIRWVHELGRLIKNEKGKPIAFEGTVQDVTQSKNEEQRLKLLESVVTNTNDAILITEAEPLDEPGPRIIYVNEAFTKMTGYSAEEVIGKTPRILQGPDSDKKELARLGKALRNWKSCEVTTLNYKKNGEEFWINFTISPVANENGWYTHWVAIERDVTEQKLKEIEKELLGRISLNFKIENDLTTSTKELCKTVNQFGKFDFVEIWIPNIENSKIQLIAKHVRTSFGNVFYKNSKAVKSTSIAEGLQGTVMQKRTSILWKDVNINEDFVRKEAAKKAGIETVLGIPLFFDKKVIGVLVIGTQNEISYLKKYVKIFEQFQKFIGSEISRKKLENDLSHLYQAVPDILCLADFKGRFQKMNKAGCHLLGYSEEEILYRNFVEFSHPEDQNILSNALTKLNKGKTSIKFENRYLSKNGSIIWLSWTCNSDVKEGLIYATAKNITEEKKLKELNRQANTLAKIGSWEIDVLQEKIFWSDMVHQLHETDSRTFVPQIDGVINFYREDFREMVKSCRDNCIEFGLDFDFEAILVTANKNERWVRAIGTAELIDGECKRLYGSFQDIHDQKEAEVRLQSLADNLPGVVFQYILLPDGTDTLKYVTNGAKQVWGFRPEEIVQNNELVWNQIKAGGNFDEVQKSIQESIRSKSKWTARWKYVLPSGEFRTHLGYGAPYFLSDGSISFNSVILDITQEAKNEELLEQATSMAKIGSWELEMVNQNEDSMYWSPMTKDILEVDDNYNPSLTGGFEFYVEESKQLIQKAVDELIKDGKEFDEELLIITGSGKEKWIRCIGKSERTQGSCVKIFGSFQDINKAKSLEFQISEILGSISDAFYALDNHWNFTYFNKAAERLLKLEAANVIGKSIWEIFPSSINTPLEKIYHQVTKTGTPETFEYYFPGDGKWYEINAYPSRTGLSSFFKNIDDRRKAAEDLRKAYEEKNTILESIGDAFIAIDKNWIVTYWNKAAEEFIGRKREEIIGENLWDVFPDAIDTVFYEQYHKAVETNESITFEEYYSTIGKWFDITAYPSDEGLTIYFKDISLRKEADIRLQKANERFEKVTEATNDAIWDWDIENNTFYRSEAIDNFFGNDTAKKLSEEEFWKDKFHPEDLDYVKETVNNCLNDPLCDRLETQYRVINAQNKIVFVKDRALIVRNSDGKAIRMLGAMTDITERKNFEQKLLELNSSLKKYTKELELSNEELEQFAYIASHDLQEPLRMVSSFMDLLSKKYEDSLDEKALQYIYFATDGAKRMKKIILDLLEYSRAGKFDAAPVKINMNKITEDYQVLRKKLIAEKNAVIKIDNLPTIQSYTAPLTQTIHSLMDNAIRYSKDDLKPRIRIFSQELDEYWQIGVEDNGIGIDPQFFDKIFVIFQRLHNKNKYTGTGVGLSIAKKHVESWGGKIWLESSVGKGSTFYFTIPKKSKNEKL</sequence>
<evidence type="ECO:0000259" key="9">
    <source>
        <dbReference type="PROSITE" id="PS50113"/>
    </source>
</evidence>
<dbReference type="InterPro" id="IPR029016">
    <property type="entry name" value="GAF-like_dom_sf"/>
</dbReference>
<evidence type="ECO:0000313" key="10">
    <source>
        <dbReference type="EMBL" id="WMN12078.1"/>
    </source>
</evidence>
<dbReference type="PROSITE" id="PS50112">
    <property type="entry name" value="PAS"/>
    <property type="match status" value="5"/>
</dbReference>
<protein>
    <recommendedName>
        <fullName evidence="2">histidine kinase</fullName>
        <ecNumber evidence="2">2.7.13.3</ecNumber>
    </recommendedName>
</protein>
<dbReference type="SUPFAM" id="SSF55874">
    <property type="entry name" value="ATPase domain of HSP90 chaperone/DNA topoisomerase II/histidine kinase"/>
    <property type="match status" value="1"/>
</dbReference>
<dbReference type="PROSITE" id="PS50113">
    <property type="entry name" value="PAC"/>
    <property type="match status" value="3"/>
</dbReference>
<evidence type="ECO:0000259" key="7">
    <source>
        <dbReference type="PROSITE" id="PS50109"/>
    </source>
</evidence>
<dbReference type="InterPro" id="IPR003661">
    <property type="entry name" value="HisK_dim/P_dom"/>
</dbReference>
<feature type="domain" description="PAS" evidence="8">
    <location>
        <begin position="1263"/>
        <end position="1335"/>
    </location>
</feature>
<comment type="catalytic activity">
    <reaction evidence="1">
        <text>ATP + protein L-histidine = ADP + protein N-phospho-L-histidine.</text>
        <dbReference type="EC" id="2.7.13.3"/>
    </reaction>
</comment>
<gene>
    <name evidence="10" type="ORF">QYS49_32315</name>
</gene>
<reference evidence="10 11" key="1">
    <citation type="submission" date="2023-08" db="EMBL/GenBank/DDBJ databases">
        <title>Comparative genomics and taxonomic characterization of three novel marine species of genus Marivirga.</title>
        <authorList>
            <person name="Muhammad N."/>
            <person name="Kim S.-G."/>
        </authorList>
    </citation>
    <scope>NUCLEOTIDE SEQUENCE [LARGE SCALE GENOMIC DNA]</scope>
    <source>
        <strain evidence="10 11">BDSF4-3</strain>
    </source>
</reference>
<feature type="domain" description="PAS" evidence="8">
    <location>
        <begin position="254"/>
        <end position="330"/>
    </location>
</feature>
<feature type="domain" description="PAC" evidence="9">
    <location>
        <begin position="331"/>
        <end position="385"/>
    </location>
</feature>
<dbReference type="InterPro" id="IPR005467">
    <property type="entry name" value="His_kinase_dom"/>
</dbReference>
<dbReference type="SUPFAM" id="SSF55785">
    <property type="entry name" value="PYP-like sensor domain (PAS domain)"/>
    <property type="match status" value="10"/>
</dbReference>
<dbReference type="InterPro" id="IPR003594">
    <property type="entry name" value="HATPase_dom"/>
</dbReference>
<dbReference type="Pfam" id="PF00512">
    <property type="entry name" value="HisKA"/>
    <property type="match status" value="1"/>
</dbReference>
<feature type="domain" description="PAC" evidence="9">
    <location>
        <begin position="205"/>
        <end position="257"/>
    </location>
</feature>
<keyword evidence="5" id="KW-0418">Kinase</keyword>
<evidence type="ECO:0000256" key="1">
    <source>
        <dbReference type="ARBA" id="ARBA00000085"/>
    </source>
</evidence>
<evidence type="ECO:0000256" key="6">
    <source>
        <dbReference type="SAM" id="Coils"/>
    </source>
</evidence>
<dbReference type="InterPro" id="IPR001610">
    <property type="entry name" value="PAC"/>
</dbReference>
<dbReference type="Gene3D" id="3.30.450.40">
    <property type="match status" value="1"/>
</dbReference>
<dbReference type="PANTHER" id="PTHR43304:SF1">
    <property type="entry name" value="PAC DOMAIN-CONTAINING PROTEIN"/>
    <property type="match status" value="1"/>
</dbReference>
<organism evidence="10 11">
    <name type="scientific">Marivirga salinarum</name>
    <dbReference type="NCBI Taxonomy" id="3059078"/>
    <lineage>
        <taxon>Bacteria</taxon>
        <taxon>Pseudomonadati</taxon>
        <taxon>Bacteroidota</taxon>
        <taxon>Cytophagia</taxon>
        <taxon>Cytophagales</taxon>
        <taxon>Marivirgaceae</taxon>
        <taxon>Marivirga</taxon>
    </lineage>
</organism>
<feature type="domain" description="PAS" evidence="8">
    <location>
        <begin position="547"/>
        <end position="617"/>
    </location>
</feature>
<dbReference type="InterPro" id="IPR013655">
    <property type="entry name" value="PAS_fold_3"/>
</dbReference>
<evidence type="ECO:0000256" key="2">
    <source>
        <dbReference type="ARBA" id="ARBA00012438"/>
    </source>
</evidence>
<dbReference type="InterPro" id="IPR004358">
    <property type="entry name" value="Sig_transdc_His_kin-like_C"/>
</dbReference>
<feature type="coiled-coil region" evidence="6">
    <location>
        <begin position="1383"/>
        <end position="1410"/>
    </location>
</feature>
<dbReference type="EMBL" id="CP129971">
    <property type="protein sequence ID" value="WMN12078.1"/>
    <property type="molecule type" value="Genomic_DNA"/>
</dbReference>
<dbReference type="InterPro" id="IPR000014">
    <property type="entry name" value="PAS"/>
</dbReference>
<dbReference type="Pfam" id="PF13185">
    <property type="entry name" value="GAF_2"/>
    <property type="match status" value="1"/>
</dbReference>